<dbReference type="InterPro" id="IPR035959">
    <property type="entry name" value="RutC-like_sf"/>
</dbReference>
<evidence type="ECO:0000313" key="1">
    <source>
        <dbReference type="EMBL" id="VDS04374.1"/>
    </source>
</evidence>
<dbReference type="EMBL" id="UZWD01000022">
    <property type="protein sequence ID" value="VDS04374.1"/>
    <property type="molecule type" value="Genomic_DNA"/>
</dbReference>
<gene>
    <name evidence="1" type="ORF">DEVEQU_01509</name>
</gene>
<dbReference type="SUPFAM" id="SSF55298">
    <property type="entry name" value="YjgF-like"/>
    <property type="match status" value="1"/>
</dbReference>
<sequence>MERRNLSGAGLSTPPIQYSHGVLATAPQAILTTSGQVAIRADGSIPEGIEAQLELIFQNIESILVDGGFTMADVVQARTFLTDADQLRASRAAFTKWLGSAQPASTLVIVKSLISPALLAEVEVMAVR</sequence>
<dbReference type="OrthoDB" id="9809792at2"/>
<reference evidence="1 2" key="1">
    <citation type="submission" date="2018-12" db="EMBL/GenBank/DDBJ databases">
        <authorList>
            <person name="Criscuolo A."/>
        </authorList>
    </citation>
    <scope>NUCLEOTIDE SEQUENCE [LARGE SCALE GENOMIC DNA]</scope>
    <source>
        <strain evidence="1">ACIP1116281</strain>
    </source>
</reference>
<dbReference type="PANTHER" id="PTHR43857:SF1">
    <property type="entry name" value="YJGH FAMILY PROTEIN"/>
    <property type="match status" value="1"/>
</dbReference>
<keyword evidence="2" id="KW-1185">Reference proteome</keyword>
<dbReference type="Gene3D" id="3.30.1330.40">
    <property type="entry name" value="RutC-like"/>
    <property type="match status" value="1"/>
</dbReference>
<dbReference type="AlphaFoldDB" id="A0A3S4CD22"/>
<dbReference type="InterPro" id="IPR006175">
    <property type="entry name" value="YjgF/YER057c/UK114"/>
</dbReference>
<dbReference type="CDD" id="cd00448">
    <property type="entry name" value="YjgF_YER057c_UK114_family"/>
    <property type="match status" value="1"/>
</dbReference>
<accession>A0A3S4CD22</accession>
<evidence type="ECO:0000313" key="2">
    <source>
        <dbReference type="Proteomes" id="UP000268844"/>
    </source>
</evidence>
<dbReference type="Proteomes" id="UP000268844">
    <property type="component" value="Unassembled WGS sequence"/>
</dbReference>
<name>A0A3S4CD22_9HYPH</name>
<organism evidence="1 2">
    <name type="scientific">Devosia equisanguinis</name>
    <dbReference type="NCBI Taxonomy" id="2490941"/>
    <lineage>
        <taxon>Bacteria</taxon>
        <taxon>Pseudomonadati</taxon>
        <taxon>Pseudomonadota</taxon>
        <taxon>Alphaproteobacteria</taxon>
        <taxon>Hyphomicrobiales</taxon>
        <taxon>Devosiaceae</taxon>
        <taxon>Devosia</taxon>
    </lineage>
</organism>
<dbReference type="Pfam" id="PF01042">
    <property type="entry name" value="Ribonuc_L-PSP"/>
    <property type="match status" value="1"/>
</dbReference>
<dbReference type="RefSeq" id="WP_126149951.1">
    <property type="nucleotide sequence ID" value="NZ_JBHTMH010000003.1"/>
</dbReference>
<protein>
    <submittedName>
        <fullName evidence="1">RutC family protein</fullName>
    </submittedName>
</protein>
<proteinExistence type="predicted"/>
<dbReference type="PANTHER" id="PTHR43857">
    <property type="entry name" value="BLR7761 PROTEIN"/>
    <property type="match status" value="1"/>
</dbReference>